<keyword evidence="3 6" id="KW-0812">Transmembrane</keyword>
<feature type="transmembrane region" description="Helical" evidence="6">
    <location>
        <begin position="328"/>
        <end position="344"/>
    </location>
</feature>
<feature type="transmembrane region" description="Helical" evidence="6">
    <location>
        <begin position="249"/>
        <end position="274"/>
    </location>
</feature>
<feature type="transmembrane region" description="Helical" evidence="6">
    <location>
        <begin position="384"/>
        <end position="407"/>
    </location>
</feature>
<dbReference type="Pfam" id="PF03772">
    <property type="entry name" value="Competence"/>
    <property type="match status" value="1"/>
</dbReference>
<dbReference type="InterPro" id="IPR004477">
    <property type="entry name" value="ComEC_N"/>
</dbReference>
<feature type="domain" description="ComEC/Rec2-related protein" evidence="7">
    <location>
        <begin position="231"/>
        <end position="497"/>
    </location>
</feature>
<feature type="transmembrane region" description="Helical" evidence="6">
    <location>
        <begin position="356"/>
        <end position="372"/>
    </location>
</feature>
<comment type="caution">
    <text evidence="9">The sequence shown here is derived from an EMBL/GenBank/DDBJ whole genome shotgun (WGS) entry which is preliminary data.</text>
</comment>
<evidence type="ECO:0000256" key="3">
    <source>
        <dbReference type="ARBA" id="ARBA00022692"/>
    </source>
</evidence>
<gene>
    <name evidence="9" type="ORF">WMW71_03515</name>
</gene>
<evidence type="ECO:0000256" key="5">
    <source>
        <dbReference type="ARBA" id="ARBA00023136"/>
    </source>
</evidence>
<dbReference type="Proteomes" id="UP001491349">
    <property type="component" value="Unassembled WGS sequence"/>
</dbReference>
<evidence type="ECO:0000259" key="8">
    <source>
        <dbReference type="Pfam" id="PF13567"/>
    </source>
</evidence>
<comment type="subcellular location">
    <subcellularLocation>
        <location evidence="1">Cell membrane</location>
        <topology evidence="1">Multi-pass membrane protein</topology>
    </subcellularLocation>
</comment>
<feature type="transmembrane region" description="Helical" evidence="6">
    <location>
        <begin position="30"/>
        <end position="50"/>
    </location>
</feature>
<evidence type="ECO:0000256" key="1">
    <source>
        <dbReference type="ARBA" id="ARBA00004651"/>
    </source>
</evidence>
<evidence type="ECO:0000256" key="6">
    <source>
        <dbReference type="SAM" id="Phobius"/>
    </source>
</evidence>
<keyword evidence="2" id="KW-1003">Cell membrane</keyword>
<evidence type="ECO:0000313" key="10">
    <source>
        <dbReference type="Proteomes" id="UP001491349"/>
    </source>
</evidence>
<evidence type="ECO:0000259" key="7">
    <source>
        <dbReference type="Pfam" id="PF03772"/>
    </source>
</evidence>
<evidence type="ECO:0000256" key="4">
    <source>
        <dbReference type="ARBA" id="ARBA00022989"/>
    </source>
</evidence>
<accession>A0ABU9DYB8</accession>
<feature type="transmembrane region" description="Helical" evidence="6">
    <location>
        <begin position="7"/>
        <end position="24"/>
    </location>
</feature>
<name>A0ABU9DYB8_9FLAO</name>
<feature type="transmembrane region" description="Helical" evidence="6">
    <location>
        <begin position="477"/>
        <end position="498"/>
    </location>
</feature>
<dbReference type="InterPro" id="IPR052159">
    <property type="entry name" value="Competence_DNA_uptake"/>
</dbReference>
<sequence>MKILQFPLARLTLCFVLGILFYQKYPPEPIWALISLLIGVLFLTLFHFFSKKPIYKFLFGTFTLLVSFIIGITTCIFHKESLRPNHYLHQIEENSSHKIKLVLHEKLKNTAKNSRYISTVTSIDNQQSLGNLILNIRKPNQIDDWSIGSHVEVIGSIYQNKNPYNPNQFDYGKYLENQEIYGQVYVNEKQIILDETESNLWTAFSNFRTQIIQNLQLSNFKKEELNIMIALLLGQQQDISPETLKDYQWAGAVHILSVSGLHVGFILLFITFLLKPMANTRKNALIKLLLILLSLWSYGILAGLAPSVVRSVTMFSIVAIGNHFRRTINNFHTLLVSMLLILLWKPSFLFDVGFQLSYLALFFILWLQPLLTDIWQPKHKITQYIWGILTVSFAAQIGTMPLSLYYFHQFPGLFFLTNVIVLPLLGIIMILGLVAIVIASFEKVPLIIVKPLELLIELQNNLIQWIASFEDFVFTNISFTSTMLWASYLIIIAIFLCYKKPDFKRTATVLISIIVLQAVSIGTKFRTNHTQELIVFHARKNTIMVQRQNESVIVYSNDSILNTLHQNLSIQSYLVGNFCEVKKKMKLQNLFYFKEKKILLIDSLAIYSEKIKPDILIITHSPKLNLERLLYVCKPKEIIADGSNFKSYVRLWEATCRKEKIPFHYTNEKGFYKI</sequence>
<dbReference type="InterPro" id="IPR025405">
    <property type="entry name" value="DUF4131"/>
</dbReference>
<feature type="transmembrane region" description="Helical" evidence="6">
    <location>
        <begin position="286"/>
        <end position="308"/>
    </location>
</feature>
<dbReference type="NCBIfam" id="TIGR00360">
    <property type="entry name" value="ComEC_N-term"/>
    <property type="match status" value="1"/>
</dbReference>
<dbReference type="PANTHER" id="PTHR30619">
    <property type="entry name" value="DNA INTERNALIZATION/COMPETENCE PROTEIN COMEC/REC2"/>
    <property type="match status" value="1"/>
</dbReference>
<dbReference type="RefSeq" id="WP_187659513.1">
    <property type="nucleotide sequence ID" value="NZ_JACTAB010000001.1"/>
</dbReference>
<proteinExistence type="predicted"/>
<feature type="transmembrane region" description="Helical" evidence="6">
    <location>
        <begin position="419"/>
        <end position="441"/>
    </location>
</feature>
<dbReference type="EMBL" id="JBBPCB010000001">
    <property type="protein sequence ID" value="MEK8179398.1"/>
    <property type="molecule type" value="Genomic_DNA"/>
</dbReference>
<feature type="domain" description="DUF4131" evidence="8">
    <location>
        <begin position="28"/>
        <end position="191"/>
    </location>
</feature>
<protein>
    <submittedName>
        <fullName evidence="9">ComEC/Rec2 family competence protein</fullName>
    </submittedName>
</protein>
<keyword evidence="5 6" id="KW-0472">Membrane</keyword>
<keyword evidence="10" id="KW-1185">Reference proteome</keyword>
<keyword evidence="4 6" id="KW-1133">Transmembrane helix</keyword>
<evidence type="ECO:0000256" key="2">
    <source>
        <dbReference type="ARBA" id="ARBA00022475"/>
    </source>
</evidence>
<dbReference type="PANTHER" id="PTHR30619:SF1">
    <property type="entry name" value="RECOMBINATION PROTEIN 2"/>
    <property type="match status" value="1"/>
</dbReference>
<reference evidence="9 10" key="1">
    <citation type="submission" date="2024-04" db="EMBL/GenBank/DDBJ databases">
        <title>draft genome sequnece of Flavobacterium buctense JCM 30750.</title>
        <authorList>
            <person name="Kim D.-U."/>
        </authorList>
    </citation>
    <scope>NUCLEOTIDE SEQUENCE [LARGE SCALE GENOMIC DNA]</scope>
    <source>
        <strain evidence="9 10">JCM 30750</strain>
    </source>
</reference>
<dbReference type="Pfam" id="PF13567">
    <property type="entry name" value="DUF4131"/>
    <property type="match status" value="1"/>
</dbReference>
<feature type="transmembrane region" description="Helical" evidence="6">
    <location>
        <begin position="57"/>
        <end position="79"/>
    </location>
</feature>
<organism evidence="9 10">
    <name type="scientific">Flavobacterium buctense</name>
    <dbReference type="NCBI Taxonomy" id="1648146"/>
    <lineage>
        <taxon>Bacteria</taxon>
        <taxon>Pseudomonadati</taxon>
        <taxon>Bacteroidota</taxon>
        <taxon>Flavobacteriia</taxon>
        <taxon>Flavobacteriales</taxon>
        <taxon>Flavobacteriaceae</taxon>
        <taxon>Flavobacterium</taxon>
    </lineage>
</organism>
<evidence type="ECO:0000313" key="9">
    <source>
        <dbReference type="EMBL" id="MEK8179398.1"/>
    </source>
</evidence>